<protein>
    <recommendedName>
        <fullName evidence="3">IGFBP N-terminal domain-containing protein</fullName>
    </recommendedName>
</protein>
<reference evidence="1" key="2">
    <citation type="journal article" date="2023" name="Microbiol Resour">
        <title>Decontamination and Annotation of the Draft Genome Sequence of the Oomycete Lagenidium giganteum ARSEF 373.</title>
        <authorList>
            <person name="Morgan W.R."/>
            <person name="Tartar A."/>
        </authorList>
    </citation>
    <scope>NUCLEOTIDE SEQUENCE</scope>
    <source>
        <strain evidence="1">ARSEF 373</strain>
    </source>
</reference>
<keyword evidence="2" id="KW-1185">Reference proteome</keyword>
<evidence type="ECO:0000313" key="2">
    <source>
        <dbReference type="Proteomes" id="UP001146120"/>
    </source>
</evidence>
<dbReference type="Proteomes" id="UP001146120">
    <property type="component" value="Unassembled WGS sequence"/>
</dbReference>
<evidence type="ECO:0000313" key="1">
    <source>
        <dbReference type="EMBL" id="DBA01909.1"/>
    </source>
</evidence>
<sequence length="131" mass="13417">MSVEGIVPIYCVPEKPCAGSNSAGKCPGIQLPDLPYGSMCGLVRTNVYGCKPYLDAAHTKVGEVSTADLPDCSTSPAGNMTVSVQGQGTFCASKPICAGKQQGNCPGVQTGLSKASRCDFVHPGVYGCVMP</sequence>
<reference evidence="1" key="1">
    <citation type="submission" date="2022-11" db="EMBL/GenBank/DDBJ databases">
        <authorList>
            <person name="Morgan W.R."/>
            <person name="Tartar A."/>
        </authorList>
    </citation>
    <scope>NUCLEOTIDE SEQUENCE</scope>
    <source>
        <strain evidence="1">ARSEF 373</strain>
    </source>
</reference>
<dbReference type="AlphaFoldDB" id="A0AAV2Z8Q7"/>
<comment type="caution">
    <text evidence="1">The sequence shown here is derived from an EMBL/GenBank/DDBJ whole genome shotgun (WGS) entry which is preliminary data.</text>
</comment>
<proteinExistence type="predicted"/>
<gene>
    <name evidence="1" type="ORF">N0F65_005098</name>
</gene>
<dbReference type="EMBL" id="DAKRPA010000039">
    <property type="protein sequence ID" value="DBA01909.1"/>
    <property type="molecule type" value="Genomic_DNA"/>
</dbReference>
<accession>A0AAV2Z8Q7</accession>
<name>A0AAV2Z8Q7_9STRA</name>
<organism evidence="1 2">
    <name type="scientific">Lagenidium giganteum</name>
    <dbReference type="NCBI Taxonomy" id="4803"/>
    <lineage>
        <taxon>Eukaryota</taxon>
        <taxon>Sar</taxon>
        <taxon>Stramenopiles</taxon>
        <taxon>Oomycota</taxon>
        <taxon>Peronosporomycetes</taxon>
        <taxon>Pythiales</taxon>
        <taxon>Pythiaceae</taxon>
    </lineage>
</organism>
<evidence type="ECO:0008006" key="3">
    <source>
        <dbReference type="Google" id="ProtNLM"/>
    </source>
</evidence>